<dbReference type="InterPro" id="IPR007715">
    <property type="entry name" value="Coq4"/>
</dbReference>
<evidence type="ECO:0000256" key="5">
    <source>
        <dbReference type="ARBA" id="ARBA00022989"/>
    </source>
</evidence>
<name>A0A6V7U5F4_MELEN</name>
<dbReference type="GO" id="GO:0120539">
    <property type="term" value="F:4-hydroxy-3-methoxy-5-polyprenylbenzoate decarboxylase activity"/>
    <property type="evidence" value="ECO:0007669"/>
    <property type="project" value="UniProtKB-EC"/>
</dbReference>
<evidence type="ECO:0000256" key="7">
    <source>
        <dbReference type="ARBA" id="ARBA00023136"/>
    </source>
</evidence>
<keyword evidence="4 9" id="KW-0999">Mitochondrion inner membrane</keyword>
<dbReference type="OrthoDB" id="4249at2759"/>
<keyword evidence="9" id="KW-0479">Metal-binding</keyword>
<evidence type="ECO:0000256" key="1">
    <source>
        <dbReference type="ARBA" id="ARBA00004141"/>
    </source>
</evidence>
<keyword evidence="10" id="KW-0863">Zinc-finger</keyword>
<dbReference type="Pfam" id="PF05180">
    <property type="entry name" value="zf-DNL"/>
    <property type="match status" value="1"/>
</dbReference>
<dbReference type="Pfam" id="PF05019">
    <property type="entry name" value="Coq4"/>
    <property type="match status" value="1"/>
</dbReference>
<evidence type="ECO:0000313" key="15">
    <source>
        <dbReference type="Proteomes" id="UP000580250"/>
    </source>
</evidence>
<dbReference type="InterPro" id="IPR035952">
    <property type="entry name" value="Rhomboid-like_sf"/>
</dbReference>
<comment type="catalytic activity">
    <reaction evidence="9">
        <text>a 4-hydroxy-3-methoxy-5-(all-trans-polyprenyl)benzoate + H(+) = a 2-methoxy-6-(all-trans-polyprenyl)phenol + CO2</text>
        <dbReference type="Rhea" id="RHEA:81179"/>
        <dbReference type="Rhea" id="RHEA-COMP:9551"/>
        <dbReference type="Rhea" id="RHEA-COMP:10931"/>
        <dbReference type="ChEBI" id="CHEBI:15378"/>
        <dbReference type="ChEBI" id="CHEBI:16526"/>
        <dbReference type="ChEBI" id="CHEBI:62731"/>
        <dbReference type="ChEBI" id="CHEBI:84443"/>
        <dbReference type="EC" id="4.1.1.130"/>
    </reaction>
</comment>
<evidence type="ECO:0000256" key="10">
    <source>
        <dbReference type="PROSITE-ProRule" id="PRU00834"/>
    </source>
</evidence>
<keyword evidence="3 12" id="KW-0812">Transmembrane</keyword>
<dbReference type="SUPFAM" id="SSF144091">
    <property type="entry name" value="Rhomboid-like"/>
    <property type="match status" value="1"/>
</dbReference>
<evidence type="ECO:0000256" key="4">
    <source>
        <dbReference type="ARBA" id="ARBA00022792"/>
    </source>
</evidence>
<dbReference type="GO" id="GO:0004252">
    <property type="term" value="F:serine-type endopeptidase activity"/>
    <property type="evidence" value="ECO:0007669"/>
    <property type="project" value="InterPro"/>
</dbReference>
<feature type="transmembrane region" description="Helical" evidence="12">
    <location>
        <begin position="562"/>
        <end position="579"/>
    </location>
</feature>
<keyword evidence="9" id="KW-0862">Zinc</keyword>
<accession>A0A6V7U5F4</accession>
<feature type="transmembrane region" description="Helical" evidence="12">
    <location>
        <begin position="586"/>
        <end position="608"/>
    </location>
</feature>
<comment type="caution">
    <text evidence="14">The sequence shown here is derived from an EMBL/GenBank/DDBJ whole genome shotgun (WGS) entry which is preliminary data.</text>
</comment>
<feature type="binding site" evidence="9">
    <location>
        <position position="266"/>
    </location>
    <ligand>
        <name>Zn(2+)</name>
        <dbReference type="ChEBI" id="CHEBI:29105"/>
    </ligand>
</feature>
<keyword evidence="8 9" id="KW-0456">Lyase</keyword>
<dbReference type="UniPathway" id="UPA00232"/>
<evidence type="ECO:0000256" key="11">
    <source>
        <dbReference type="SAM" id="MobiDB-lite"/>
    </source>
</evidence>
<evidence type="ECO:0000256" key="12">
    <source>
        <dbReference type="SAM" id="Phobius"/>
    </source>
</evidence>
<evidence type="ECO:0000256" key="6">
    <source>
        <dbReference type="ARBA" id="ARBA00023128"/>
    </source>
</evidence>
<comment type="pathway">
    <text evidence="9">Cofactor biosynthesis; ubiquinone biosynthesis.</text>
</comment>
<dbReference type="PROSITE" id="PS51501">
    <property type="entry name" value="ZF_DNL"/>
    <property type="match status" value="1"/>
</dbReference>
<dbReference type="Pfam" id="PF01694">
    <property type="entry name" value="Rhomboid"/>
    <property type="match status" value="1"/>
</dbReference>
<protein>
    <recommendedName>
        <fullName evidence="9">Ubiquinone biosynthesis protein COQ4 homolog, mitochondrial</fullName>
    </recommendedName>
    <alternativeName>
        <fullName evidence="9">4-hydroxy-3-methoxy-5-polyprenylbenzoate decarboxylase</fullName>
        <ecNumber evidence="9">4.1.1.130</ecNumber>
    </alternativeName>
    <alternativeName>
        <fullName evidence="9">Coenzyme Q biosynthesis protein 4 homolog</fullName>
    </alternativeName>
</protein>
<gene>
    <name evidence="14" type="ORF">MENT_LOCUS8167</name>
</gene>
<dbReference type="GO" id="GO:0031314">
    <property type="term" value="C:extrinsic component of mitochondrial inner membrane"/>
    <property type="evidence" value="ECO:0007669"/>
    <property type="project" value="UniProtKB-UniRule"/>
</dbReference>
<dbReference type="InterPro" id="IPR022764">
    <property type="entry name" value="Peptidase_S54_rhomboid_dom"/>
</dbReference>
<feature type="transmembrane region" description="Helical" evidence="12">
    <location>
        <begin position="483"/>
        <end position="501"/>
    </location>
</feature>
<comment type="subcellular location">
    <subcellularLocation>
        <location evidence="1">Membrane</location>
        <topology evidence="1">Multi-pass membrane protein</topology>
    </subcellularLocation>
    <subcellularLocation>
        <location evidence="9">Mitochondrion inner membrane</location>
        <topology evidence="9">Peripheral membrane protein</topology>
        <orientation evidence="9">Matrix side</orientation>
    </subcellularLocation>
</comment>
<dbReference type="EMBL" id="CAJEWN010000034">
    <property type="protein sequence ID" value="CAD2145102.1"/>
    <property type="molecule type" value="Genomic_DNA"/>
</dbReference>
<comment type="similarity">
    <text evidence="9">Belongs to the COQ4 family.</text>
</comment>
<feature type="region of interest" description="Disordered" evidence="11">
    <location>
        <begin position="774"/>
        <end position="823"/>
    </location>
</feature>
<feature type="compositionally biased region" description="Acidic residues" evidence="11">
    <location>
        <begin position="807"/>
        <end position="816"/>
    </location>
</feature>
<dbReference type="GO" id="GO:0008270">
    <property type="term" value="F:zinc ion binding"/>
    <property type="evidence" value="ECO:0007669"/>
    <property type="project" value="UniProtKB-UniRule"/>
</dbReference>
<feature type="compositionally biased region" description="Basic and acidic residues" evidence="11">
    <location>
        <begin position="778"/>
        <end position="788"/>
    </location>
</feature>
<evidence type="ECO:0000256" key="2">
    <source>
        <dbReference type="ARBA" id="ARBA00022688"/>
    </source>
</evidence>
<feature type="transmembrane region" description="Helical" evidence="12">
    <location>
        <begin position="507"/>
        <end position="527"/>
    </location>
</feature>
<dbReference type="PANTHER" id="PTHR12922:SF7">
    <property type="entry name" value="UBIQUINONE BIOSYNTHESIS PROTEIN COQ4 HOMOLOG, MITOCHONDRIAL"/>
    <property type="match status" value="1"/>
</dbReference>
<dbReference type="HAMAP" id="MF_03111">
    <property type="entry name" value="Coq4"/>
    <property type="match status" value="1"/>
</dbReference>
<dbReference type="InterPro" id="IPR007853">
    <property type="entry name" value="Znf_DNL-typ"/>
</dbReference>
<organism evidence="14 15">
    <name type="scientific">Meloidogyne enterolobii</name>
    <name type="common">Root-knot nematode worm</name>
    <name type="synonym">Meloidogyne mayaguensis</name>
    <dbReference type="NCBI Taxonomy" id="390850"/>
    <lineage>
        <taxon>Eukaryota</taxon>
        <taxon>Metazoa</taxon>
        <taxon>Ecdysozoa</taxon>
        <taxon>Nematoda</taxon>
        <taxon>Chromadorea</taxon>
        <taxon>Rhabditida</taxon>
        <taxon>Tylenchina</taxon>
        <taxon>Tylenchomorpha</taxon>
        <taxon>Tylenchoidea</taxon>
        <taxon>Meloidogynidae</taxon>
        <taxon>Meloidogyninae</taxon>
        <taxon>Meloidogyne</taxon>
    </lineage>
</organism>
<feature type="transmembrane region" description="Helical" evidence="12">
    <location>
        <begin position="620"/>
        <end position="644"/>
    </location>
</feature>
<dbReference type="AlphaFoldDB" id="A0A6V7U5F4"/>
<feature type="binding site" evidence="9">
    <location>
        <position position="278"/>
    </location>
    <ligand>
        <name>Zn(2+)</name>
        <dbReference type="ChEBI" id="CHEBI:29105"/>
    </ligand>
</feature>
<evidence type="ECO:0000256" key="8">
    <source>
        <dbReference type="ARBA" id="ARBA00023239"/>
    </source>
</evidence>
<dbReference type="EC" id="4.1.1.130" evidence="9"/>
<feature type="domain" description="DNL-type" evidence="13">
    <location>
        <begin position="57"/>
        <end position="144"/>
    </location>
</feature>
<comment type="cofactor">
    <cofactor evidence="9">
        <name>Zn(2+)</name>
        <dbReference type="ChEBI" id="CHEBI:29105"/>
    </cofactor>
</comment>
<feature type="compositionally biased region" description="Basic and acidic residues" evidence="11">
    <location>
        <begin position="796"/>
        <end position="806"/>
    </location>
</feature>
<dbReference type="PANTHER" id="PTHR12922">
    <property type="entry name" value="UBIQUINONE BIOSYNTHESIS PROTEIN"/>
    <property type="match status" value="1"/>
</dbReference>
<dbReference type="Gene3D" id="1.20.1540.10">
    <property type="entry name" value="Rhomboid-like"/>
    <property type="match status" value="1"/>
</dbReference>
<evidence type="ECO:0000313" key="14">
    <source>
        <dbReference type="EMBL" id="CAD2145102.1"/>
    </source>
</evidence>
<comment type="subunit">
    <text evidence="9">Component of a multi-subunit COQ enzyme complex.</text>
</comment>
<comment type="function">
    <text evidence="9">Lyase that catalyzes the C1-decarboxylation of 4-hydroxy-3-methoxy-5-(all-trans-polyprenyl)benzoic acid into 2-methoxy-6-(all-trans-polyprenyl)phenol during ubiquinone biosynthesis.</text>
</comment>
<keyword evidence="5 12" id="KW-1133">Transmembrane helix</keyword>
<sequence length="823" mass="94927">MNSFNLLKTSLLRNIRFKPQFSFHYHRFLSIQRNLYLSNFQLSEENKNKITKQEYISIPKKLAILYTCKVCNSRQGPKQFSKTSYEQGIVIVKCDSCLNHHIIADNLGWFSDLDGKKNIEEILAQLSNSNFPSTSISEQIDMTILQRSLLGFGSAIMSIVYPERGDMIATMGETTVPKSLLIHIRDRMAKDVTGSELLKKQPRITEKTFSREYLAELPDGTLGREYLRFLNKLHTSPDARPPVQFVDDLELVYVMQRYRETHDFNHVLLQMPTTMLGEVTVKYFEAIQLGLPMCIAAAIFGGIRLGPKHRKQLLERNLPWILEQALEGRFLLAIDWENRFEQNIVDLQNELGISSLNSFKMMQMRILMSIPFRMKAGRCLLSSSTSKFARFQSGRLGNRLKNAIDTKMEAKQNYTQEGAELRPKSHLWRAVAFTAATGLTTFSIASISEYKNTKKSIQDLNDVLTEFKRIYFGRQESNKRVDTLIATLIATNVAVFALWRFSKFSKFMSLFFTNGFASKLLCLPMLLSVFSHSHSLHMFANMYVLNSFSNATLQFLGKEEFLAFYLTGGVFASLVSLCVKSFTKSLLPSLGASGAIAALIGYVCIVASDAKISIIFLPQFQFSAGNALIGILLFETAMLFVGVFTKFRLFDNAAHLGGLLFGIWYAERGEEFYRQTFAPKLVNYWQISGLGGSTKRDDTPVIIFDGKKHIHTTMDKLHQNKKENDQQKDDLQNFEYHKNNIDELKNRIDELREKGERLEADNEKKLRAITQQLMRRKHWDEYQKEKKEKQKHRKERILEERKRMRMEEDEGDEDEYQNDREER</sequence>
<evidence type="ECO:0000256" key="3">
    <source>
        <dbReference type="ARBA" id="ARBA00022692"/>
    </source>
</evidence>
<feature type="binding site" evidence="9">
    <location>
        <position position="262"/>
    </location>
    <ligand>
        <name>Zn(2+)</name>
        <dbReference type="ChEBI" id="CHEBI:29105"/>
    </ligand>
</feature>
<evidence type="ECO:0000256" key="9">
    <source>
        <dbReference type="HAMAP-Rule" id="MF_03111"/>
    </source>
</evidence>
<evidence type="ECO:0000259" key="13">
    <source>
        <dbReference type="PROSITE" id="PS51501"/>
    </source>
</evidence>
<keyword evidence="7 9" id="KW-0472">Membrane</keyword>
<reference evidence="14 15" key="1">
    <citation type="submission" date="2020-08" db="EMBL/GenBank/DDBJ databases">
        <authorList>
            <person name="Koutsovoulos G."/>
            <person name="Danchin GJ E."/>
        </authorList>
    </citation>
    <scope>NUCLEOTIDE SEQUENCE [LARGE SCALE GENOMIC DNA]</scope>
</reference>
<proteinExistence type="inferred from homology"/>
<feature type="binding site" evidence="9">
    <location>
        <position position="263"/>
    </location>
    <ligand>
        <name>Zn(2+)</name>
        <dbReference type="ChEBI" id="CHEBI:29105"/>
    </ligand>
</feature>
<dbReference type="InterPro" id="IPR027540">
    <property type="entry name" value="Coq4_euk"/>
</dbReference>
<keyword evidence="2 9" id="KW-0831">Ubiquinone biosynthesis</keyword>
<dbReference type="Proteomes" id="UP000580250">
    <property type="component" value="Unassembled WGS sequence"/>
</dbReference>
<keyword evidence="6 9" id="KW-0496">Mitochondrion</keyword>